<protein>
    <submittedName>
        <fullName evidence="2">Uncharacterized protein</fullName>
    </submittedName>
</protein>
<dbReference type="AlphaFoldDB" id="A0AAD7TE23"/>
<evidence type="ECO:0000256" key="1">
    <source>
        <dbReference type="SAM" id="SignalP"/>
    </source>
</evidence>
<sequence length="188" mass="19923">MKFLLAPIAFAAAALAVPTLESRQSPTAWCVISTRPLSYGYAEQFAYDLAESCINNKAVTDSGALWSNKVCLAAAVASLTYIGADIIAGAASCNNPTGITSLESIPSLDYNLYASIVGDCAWAPGGCPITQQNFIDLIYSAVDEAGKGNWPSSADVVLLQGWQPLLGWAKTGDTLPYTNLNDYLHYSD</sequence>
<organism evidence="2 3">
    <name type="scientific">Trametes cubensis</name>
    <dbReference type="NCBI Taxonomy" id="1111947"/>
    <lineage>
        <taxon>Eukaryota</taxon>
        <taxon>Fungi</taxon>
        <taxon>Dikarya</taxon>
        <taxon>Basidiomycota</taxon>
        <taxon>Agaricomycotina</taxon>
        <taxon>Agaricomycetes</taxon>
        <taxon>Polyporales</taxon>
        <taxon>Polyporaceae</taxon>
        <taxon>Trametes</taxon>
    </lineage>
</organism>
<proteinExistence type="predicted"/>
<feature type="signal peptide" evidence="1">
    <location>
        <begin position="1"/>
        <end position="16"/>
    </location>
</feature>
<name>A0AAD7TE23_9APHY</name>
<feature type="chain" id="PRO_5042073046" evidence="1">
    <location>
        <begin position="17"/>
        <end position="188"/>
    </location>
</feature>
<reference evidence="2" key="1">
    <citation type="submission" date="2022-11" db="EMBL/GenBank/DDBJ databases">
        <title>Genome Sequence of Cubamyces cubensis.</title>
        <authorList>
            <person name="Buettner E."/>
        </authorList>
    </citation>
    <scope>NUCLEOTIDE SEQUENCE</scope>
    <source>
        <strain evidence="2">MPL-01</strain>
    </source>
</reference>
<accession>A0AAD7TE23</accession>
<gene>
    <name evidence="2" type="ORF">ONZ51_g13495</name>
</gene>
<dbReference type="EMBL" id="JAPEVG010001228">
    <property type="protein sequence ID" value="KAJ8453624.1"/>
    <property type="molecule type" value="Genomic_DNA"/>
</dbReference>
<keyword evidence="1" id="KW-0732">Signal</keyword>
<comment type="caution">
    <text evidence="2">The sequence shown here is derived from an EMBL/GenBank/DDBJ whole genome shotgun (WGS) entry which is preliminary data.</text>
</comment>
<keyword evidence="3" id="KW-1185">Reference proteome</keyword>
<dbReference type="Proteomes" id="UP001215151">
    <property type="component" value="Unassembled WGS sequence"/>
</dbReference>
<evidence type="ECO:0000313" key="3">
    <source>
        <dbReference type="Proteomes" id="UP001215151"/>
    </source>
</evidence>
<evidence type="ECO:0000313" key="2">
    <source>
        <dbReference type="EMBL" id="KAJ8453624.1"/>
    </source>
</evidence>